<dbReference type="Pfam" id="PF13505">
    <property type="entry name" value="OMP_b-brl"/>
    <property type="match status" value="1"/>
</dbReference>
<accession>A0A1I6GL00</accession>
<evidence type="ECO:0000259" key="3">
    <source>
        <dbReference type="Pfam" id="PF13505"/>
    </source>
</evidence>
<name>A0A1I6GL00_9RHOB</name>
<proteinExistence type="predicted"/>
<evidence type="ECO:0000256" key="2">
    <source>
        <dbReference type="SAM" id="SignalP"/>
    </source>
</evidence>
<dbReference type="RefSeq" id="WP_165615014.1">
    <property type="nucleotide sequence ID" value="NZ_FOYP01000001.1"/>
</dbReference>
<dbReference type="InterPro" id="IPR011250">
    <property type="entry name" value="OMP/PagP_B-barrel"/>
</dbReference>
<feature type="signal peptide" evidence="2">
    <location>
        <begin position="1"/>
        <end position="26"/>
    </location>
</feature>
<evidence type="ECO:0000313" key="4">
    <source>
        <dbReference type="EMBL" id="SFR42821.1"/>
    </source>
</evidence>
<dbReference type="Proteomes" id="UP000199478">
    <property type="component" value="Unassembled WGS sequence"/>
</dbReference>
<gene>
    <name evidence="4" type="ORF">SAMN04488005_1826</name>
</gene>
<dbReference type="EMBL" id="FOYP01000001">
    <property type="protein sequence ID" value="SFR42821.1"/>
    <property type="molecule type" value="Genomic_DNA"/>
</dbReference>
<evidence type="ECO:0000256" key="1">
    <source>
        <dbReference type="ARBA" id="ARBA00022729"/>
    </source>
</evidence>
<feature type="domain" description="Outer membrane protein beta-barrel" evidence="3">
    <location>
        <begin position="14"/>
        <end position="187"/>
    </location>
</feature>
<organism evidence="4 5">
    <name type="scientific">Yoonia tamlensis</name>
    <dbReference type="NCBI Taxonomy" id="390270"/>
    <lineage>
        <taxon>Bacteria</taxon>
        <taxon>Pseudomonadati</taxon>
        <taxon>Pseudomonadota</taxon>
        <taxon>Alphaproteobacteria</taxon>
        <taxon>Rhodobacterales</taxon>
        <taxon>Paracoccaceae</taxon>
        <taxon>Yoonia</taxon>
    </lineage>
</organism>
<dbReference type="AlphaFoldDB" id="A0A1I6GL00"/>
<dbReference type="SUPFAM" id="SSF56925">
    <property type="entry name" value="OMPA-like"/>
    <property type="match status" value="1"/>
</dbReference>
<dbReference type="InterPro" id="IPR027385">
    <property type="entry name" value="Beta-barrel_OMP"/>
</dbReference>
<sequence>MKFDRNISTGLVSVAALAAAGSTAAAQNFDGTYVGMYYGAVSGDYPSTSSSEDYAFEDQTAFGVFAGKNWSASGNLTAGLEVALQTTNTYEEDSEYYLNHLTDVKFKVGTEFALSDMPVLVYGFAGVSLGSATAEDGDEPYLAIGGNLGFGADVKVSDMLSVGIEHTQREMSSHYTDDNATVGNGTTSFRAAIHF</sequence>
<reference evidence="5" key="1">
    <citation type="submission" date="2016-10" db="EMBL/GenBank/DDBJ databases">
        <authorList>
            <person name="Varghese N."/>
            <person name="Submissions S."/>
        </authorList>
    </citation>
    <scope>NUCLEOTIDE SEQUENCE [LARGE SCALE GENOMIC DNA]</scope>
    <source>
        <strain evidence="5">DSM 26879</strain>
    </source>
</reference>
<keyword evidence="5" id="KW-1185">Reference proteome</keyword>
<feature type="chain" id="PRO_5011470741" evidence="2">
    <location>
        <begin position="27"/>
        <end position="195"/>
    </location>
</feature>
<keyword evidence="1 2" id="KW-0732">Signal</keyword>
<evidence type="ECO:0000313" key="5">
    <source>
        <dbReference type="Proteomes" id="UP000199478"/>
    </source>
</evidence>
<protein>
    <submittedName>
        <fullName evidence="4">Outer membrane protein beta-barrel domain-containing protein</fullName>
    </submittedName>
</protein>